<feature type="compositionally biased region" description="Polar residues" evidence="4">
    <location>
        <begin position="533"/>
        <end position="546"/>
    </location>
</feature>
<evidence type="ECO:0000256" key="3">
    <source>
        <dbReference type="ARBA" id="ARBA00023242"/>
    </source>
</evidence>
<accession>S8B4T5</accession>
<feature type="compositionally biased region" description="Basic and acidic residues" evidence="4">
    <location>
        <begin position="474"/>
        <end position="483"/>
    </location>
</feature>
<dbReference type="PROSITE" id="PS00598">
    <property type="entry name" value="CHROMO_1"/>
    <property type="match status" value="1"/>
</dbReference>
<dbReference type="GO" id="GO:0006338">
    <property type="term" value="P:chromatin remodeling"/>
    <property type="evidence" value="ECO:0007669"/>
    <property type="project" value="UniProtKB-ARBA"/>
</dbReference>
<proteinExistence type="predicted"/>
<dbReference type="EMBL" id="KB644412">
    <property type="protein sequence ID" value="EPS29592.1"/>
    <property type="molecule type" value="Genomic_DNA"/>
</dbReference>
<keyword evidence="3" id="KW-0539">Nucleus</keyword>
<feature type="compositionally biased region" description="Low complexity" evidence="4">
    <location>
        <begin position="503"/>
        <end position="521"/>
    </location>
</feature>
<feature type="compositionally biased region" description="Polar residues" evidence="4">
    <location>
        <begin position="1258"/>
        <end position="1292"/>
    </location>
</feature>
<dbReference type="HOGENOM" id="CLU_257047_0_0_1"/>
<feature type="domain" description="Chromo" evidence="5">
    <location>
        <begin position="31"/>
        <end position="91"/>
    </location>
</feature>
<feature type="compositionally biased region" description="Polar residues" evidence="4">
    <location>
        <begin position="240"/>
        <end position="269"/>
    </location>
</feature>
<feature type="compositionally biased region" description="Basic and acidic residues" evidence="4">
    <location>
        <begin position="101"/>
        <end position="114"/>
    </location>
</feature>
<dbReference type="Pfam" id="PF00385">
    <property type="entry name" value="Chromo"/>
    <property type="match status" value="1"/>
</dbReference>
<keyword evidence="7" id="KW-1185">Reference proteome</keyword>
<feature type="region of interest" description="Disordered" evidence="4">
    <location>
        <begin position="789"/>
        <end position="819"/>
    </location>
</feature>
<feature type="compositionally biased region" description="Polar residues" evidence="4">
    <location>
        <begin position="1324"/>
        <end position="1333"/>
    </location>
</feature>
<reference evidence="6 7" key="1">
    <citation type="journal article" date="2013" name="PLoS ONE">
        <title>Genomic and secretomic analyses reveal unique features of the lignocellulolytic enzyme system of Penicillium decumbens.</title>
        <authorList>
            <person name="Liu G."/>
            <person name="Zhang L."/>
            <person name="Wei X."/>
            <person name="Zou G."/>
            <person name="Qin Y."/>
            <person name="Ma L."/>
            <person name="Li J."/>
            <person name="Zheng H."/>
            <person name="Wang S."/>
            <person name="Wang C."/>
            <person name="Xun L."/>
            <person name="Zhao G.-P."/>
            <person name="Zhou Z."/>
            <person name="Qu Y."/>
        </authorList>
    </citation>
    <scope>NUCLEOTIDE SEQUENCE [LARGE SCALE GENOMIC DNA]</scope>
    <source>
        <strain evidence="7">114-2 / CGMCC 5302</strain>
    </source>
</reference>
<feature type="compositionally biased region" description="Polar residues" evidence="4">
    <location>
        <begin position="384"/>
        <end position="408"/>
    </location>
</feature>
<feature type="compositionally biased region" description="Basic and acidic residues" evidence="4">
    <location>
        <begin position="144"/>
        <end position="163"/>
    </location>
</feature>
<evidence type="ECO:0000313" key="6">
    <source>
        <dbReference type="EMBL" id="EPS29592.1"/>
    </source>
</evidence>
<feature type="compositionally biased region" description="Low complexity" evidence="4">
    <location>
        <begin position="442"/>
        <end position="460"/>
    </location>
</feature>
<evidence type="ECO:0000256" key="1">
    <source>
        <dbReference type="ARBA" id="ARBA00004123"/>
    </source>
</evidence>
<feature type="compositionally biased region" description="Polar residues" evidence="4">
    <location>
        <begin position="282"/>
        <end position="310"/>
    </location>
</feature>
<protein>
    <recommendedName>
        <fullName evidence="5">Chromo domain-containing protein</fullName>
    </recommendedName>
</protein>
<dbReference type="Gene3D" id="2.40.50.40">
    <property type="match status" value="1"/>
</dbReference>
<dbReference type="SMART" id="SM00298">
    <property type="entry name" value="CHROMO"/>
    <property type="match status" value="1"/>
</dbReference>
<dbReference type="PANTHER" id="PTHR22812">
    <property type="entry name" value="CHROMOBOX PROTEIN"/>
    <property type="match status" value="1"/>
</dbReference>
<feature type="compositionally biased region" description="Polar residues" evidence="4">
    <location>
        <begin position="359"/>
        <end position="376"/>
    </location>
</feature>
<dbReference type="eggNOG" id="KOG1911">
    <property type="taxonomic scope" value="Eukaryota"/>
</dbReference>
<feature type="compositionally biased region" description="Basic and acidic residues" evidence="4">
    <location>
        <begin position="412"/>
        <end position="424"/>
    </location>
</feature>
<feature type="compositionally biased region" description="Basic and acidic residues" evidence="4">
    <location>
        <begin position="1"/>
        <end position="11"/>
    </location>
</feature>
<comment type="subunit">
    <text evidence="2">Component of the NuA4 histone acetyltransferase complex.</text>
</comment>
<feature type="compositionally biased region" description="Polar residues" evidence="4">
    <location>
        <begin position="800"/>
        <end position="818"/>
    </location>
</feature>
<dbReference type="InterPro" id="IPR023779">
    <property type="entry name" value="Chromodomain_CS"/>
</dbReference>
<feature type="compositionally biased region" description="Low complexity" evidence="4">
    <location>
        <begin position="200"/>
        <end position="212"/>
    </location>
</feature>
<evidence type="ECO:0000313" key="7">
    <source>
        <dbReference type="Proteomes" id="UP000019376"/>
    </source>
</evidence>
<feature type="compositionally biased region" description="Low complexity" evidence="4">
    <location>
        <begin position="130"/>
        <end position="143"/>
    </location>
</feature>
<dbReference type="InterPro" id="IPR051219">
    <property type="entry name" value="Heterochromatin_chromo-domain"/>
</dbReference>
<name>S8B4T5_PENO1</name>
<feature type="compositionally biased region" description="Basic residues" evidence="4">
    <location>
        <begin position="115"/>
        <end position="129"/>
    </location>
</feature>
<feature type="compositionally biased region" description="Basic residues" evidence="4">
    <location>
        <begin position="461"/>
        <end position="473"/>
    </location>
</feature>
<evidence type="ECO:0000256" key="4">
    <source>
        <dbReference type="SAM" id="MobiDB-lite"/>
    </source>
</evidence>
<feature type="compositionally biased region" description="Basic and acidic residues" evidence="4">
    <location>
        <begin position="271"/>
        <end position="281"/>
    </location>
</feature>
<feature type="compositionally biased region" description="Polar residues" evidence="4">
    <location>
        <begin position="1305"/>
        <end position="1315"/>
    </location>
</feature>
<dbReference type="InterPro" id="IPR000953">
    <property type="entry name" value="Chromo/chromo_shadow_dom"/>
</dbReference>
<dbReference type="InterPro" id="IPR023780">
    <property type="entry name" value="Chromo_domain"/>
</dbReference>
<dbReference type="OrthoDB" id="1918685at2759"/>
<feature type="region of interest" description="Disordered" evidence="4">
    <location>
        <begin position="95"/>
        <end position="556"/>
    </location>
</feature>
<comment type="subcellular location">
    <subcellularLocation>
        <location evidence="1">Nucleus</location>
    </subcellularLocation>
</comment>
<dbReference type="PROSITE" id="PS50013">
    <property type="entry name" value="CHROMO_2"/>
    <property type="match status" value="1"/>
</dbReference>
<dbReference type="GO" id="GO:0005634">
    <property type="term" value="C:nucleus"/>
    <property type="evidence" value="ECO:0007669"/>
    <property type="project" value="UniProtKB-SubCell"/>
</dbReference>
<feature type="region of interest" description="Disordered" evidence="4">
    <location>
        <begin position="1257"/>
        <end position="1333"/>
    </location>
</feature>
<organism evidence="6 7">
    <name type="scientific">Penicillium oxalicum (strain 114-2 / CGMCC 5302)</name>
    <name type="common">Penicillium decumbens</name>
    <dbReference type="NCBI Taxonomy" id="933388"/>
    <lineage>
        <taxon>Eukaryota</taxon>
        <taxon>Fungi</taxon>
        <taxon>Dikarya</taxon>
        <taxon>Ascomycota</taxon>
        <taxon>Pezizomycotina</taxon>
        <taxon>Eurotiomycetes</taxon>
        <taxon>Eurotiomycetidae</taxon>
        <taxon>Eurotiales</taxon>
        <taxon>Aspergillaceae</taxon>
        <taxon>Penicillium</taxon>
    </lineage>
</organism>
<gene>
    <name evidence="6" type="ORF">PDE_04542</name>
</gene>
<dbReference type="CDD" id="cd18966">
    <property type="entry name" value="chromodomain"/>
    <property type="match status" value="1"/>
</dbReference>
<sequence length="1333" mass="146383">MDGDLEMKDAGDLSDVDSLASTAPSETKSEYEVEEVLAERMGVDGEKEYLLKWEGYSIQRASWEPPECFLSMQEVLKAYQAKCRRIKAGAESPFDIAAWEKAMDDHERETERRKEARRQKRAARAKAAQKSRSSQSKSQAHASAESRDSSPDVPLREVSRESSPDVPLIKLPASVHKSRPRAGSDASTLFVPAGPGGAVIQSQISESQQPSQLTTAPALSKSADTTASSSAVHVTSKSSNPSLGSQGATKPDNTLLSRPSSGTGNLVQETTDDHKRPDSPEFRTNTAVTTVQASSSIRKATSVSAKSTPTEPALGPLYAAFASNKSGSRGPDISQVNLKKPSEFPARTAAGVPVPFAKMTTSNLSRRGSQGVTKASPTVPPLARSSSLQTPETSSNTTKQPPGPSNSGARPFRGDTYKPSESRRSPSQRSTYRRKSPESRPRSSPSSPRLRSRSPVPRSRSPTRRQRSPMTRRHSPESRRVYDSFRPSTNGCPFVTVTRPKGSSPVRSLSTPSSLSVLPSSQNESGPERESPASESAAQTHTSAPDSSRDQQPDMSVKAQIGRMPVGKPGLGARFFHSTYFANPGEILAHIYFGPERHFIGPVRLCGLTSEERAELLVAKDARGRSKKLEMWFRDLCTRDQYETLCKVESDAGGSNRVIRTCWMEGFTDSNPEIFHMSELLLHEKVVGIYYPPGLNGYAWIAYSPKLPDFKQLDRGYPEIDPGVPIHLAVRTPLPPIEALKSVPLRETKQPALQPPLEKTIVPYNKSSSAVVGMGPSSTAIAQRTVTESNISKKREHSHNQTSLHSPLQSPMEASTMSRPLDGQLAAQCQIIEPIAPTRSVNVSADPRLKRLSSLSVRTQHLLVEAPSAHSAGAGATIGQGENQNAGDVQMGITTHSTVMTKPGISPTLLAMVHPAASAPQSSDSKAILSAYFERDLKISFKELSRVNEKHDGSPADIFYLHMPKNEVDKKDHLLLKGLLEMNGSMVWGDWAKFVKNTKCGVVLFHESFGKFHTLRPHIRNVQSIPSIAFWSYRMSRPLDHPDQRSRPPGTFFQRIFIRGGVYLLTEDILDDLKSAIVVFKAFQHFQRKDPGLWKVACWPNLMESLEQMTDDPHRSPDELRLLEILEYVIKTSCTVDEQFFRADSLDPKNLNGASNNILSLPVVGYGDPLRRASSDSPRDLSPAQRKADHLAEYFAGWALENAARFRKAYVITNCKSEALIKRWGCWGHINVFSVESFLEKYKVPNVDDEVERLRNQMIKSSKSGRSSHLTMATGRSSGDMSSPSHTPQTPHTAGILTPRESRPDASTSTHTNSGVWRPPPPQNGQGHSTPYR</sequence>
<feature type="region of interest" description="Disordered" evidence="4">
    <location>
        <begin position="1"/>
        <end position="33"/>
    </location>
</feature>
<evidence type="ECO:0000256" key="2">
    <source>
        <dbReference type="ARBA" id="ARBA00011353"/>
    </source>
</evidence>
<dbReference type="SUPFAM" id="SSF54160">
    <property type="entry name" value="Chromo domain-like"/>
    <property type="match status" value="1"/>
</dbReference>
<dbReference type="STRING" id="933388.S8B4T5"/>
<dbReference type="PhylomeDB" id="S8B4T5"/>
<dbReference type="InterPro" id="IPR016197">
    <property type="entry name" value="Chromo-like_dom_sf"/>
</dbReference>
<feature type="compositionally biased region" description="Low complexity" evidence="4">
    <location>
        <begin position="220"/>
        <end position="239"/>
    </location>
</feature>
<dbReference type="Proteomes" id="UP000019376">
    <property type="component" value="Unassembled WGS sequence"/>
</dbReference>
<evidence type="ECO:0000259" key="5">
    <source>
        <dbReference type="PROSITE" id="PS50013"/>
    </source>
</evidence>